<protein>
    <submittedName>
        <fullName evidence="2">Methyltransferase family protein</fullName>
    </submittedName>
</protein>
<evidence type="ECO:0000313" key="2">
    <source>
        <dbReference type="EMBL" id="TCW34915.1"/>
    </source>
</evidence>
<comment type="caution">
    <text evidence="2">The sequence shown here is derived from an EMBL/GenBank/DDBJ whole genome shotgun (WGS) entry which is preliminary data.</text>
</comment>
<dbReference type="SUPFAM" id="SSF53335">
    <property type="entry name" value="S-adenosyl-L-methionine-dependent methyltransferases"/>
    <property type="match status" value="1"/>
</dbReference>
<dbReference type="AlphaFoldDB" id="A0A4R4A852"/>
<gene>
    <name evidence="2" type="ORF">EDC29_10876</name>
</gene>
<reference evidence="2 3" key="1">
    <citation type="submission" date="2019-03" db="EMBL/GenBank/DDBJ databases">
        <title>Genomic Encyclopedia of Type Strains, Phase IV (KMG-IV): sequencing the most valuable type-strain genomes for metagenomic binning, comparative biology and taxonomic classification.</title>
        <authorList>
            <person name="Goeker M."/>
        </authorList>
    </citation>
    <scope>NUCLEOTIDE SEQUENCE [LARGE SCALE GENOMIC DNA]</scope>
    <source>
        <strain evidence="2 3">DSM 203</strain>
    </source>
</reference>
<dbReference type="GO" id="GO:0032259">
    <property type="term" value="P:methylation"/>
    <property type="evidence" value="ECO:0007669"/>
    <property type="project" value="UniProtKB-KW"/>
</dbReference>
<feature type="domain" description="Methyltransferase type 12" evidence="1">
    <location>
        <begin position="184"/>
        <end position="280"/>
    </location>
</feature>
<dbReference type="Pfam" id="PF08242">
    <property type="entry name" value="Methyltransf_12"/>
    <property type="match status" value="1"/>
</dbReference>
<dbReference type="CDD" id="cd02440">
    <property type="entry name" value="AdoMet_MTases"/>
    <property type="match status" value="1"/>
</dbReference>
<sequence>MTLLPSQQRLIDAMPRPAAPEALAAALARLEVISLAAILRVLIEQRALVAETGRDAAAVAAALGAAPRHVWLIGRWLAVLAARGLIVRDGAGYRRAAETAPEVATEALDAAYAALGFPPGMAGLHRLALGHLVDLARDRTGLPELVFRNGGDLADLGAYQRNHFTAALNAVCAELVALRPRRVVELGAGLGHTTEAVRARLGALPPDYLFTDVSRLFTLAAERRHGVDTALLDIDRDPREQGRAPGSAALVLATNVLHNAVDAVRALTHIRTLLAPGGWLVFSESVDDSAATLGAMQFLLSPAPGAPRPGSGDERAREGRVFLDTAGWRRALEGAGLAIHSILPEEDDPLALAGQRLFIAQAPEESA</sequence>
<dbReference type="InterPro" id="IPR029063">
    <property type="entry name" value="SAM-dependent_MTases_sf"/>
</dbReference>
<dbReference type="RefSeq" id="WP_165913506.1">
    <property type="nucleotide sequence ID" value="NZ_NRRH01000013.1"/>
</dbReference>
<dbReference type="Proteomes" id="UP000295247">
    <property type="component" value="Unassembled WGS sequence"/>
</dbReference>
<dbReference type="GO" id="GO:0008168">
    <property type="term" value="F:methyltransferase activity"/>
    <property type="evidence" value="ECO:0007669"/>
    <property type="project" value="UniProtKB-KW"/>
</dbReference>
<proteinExistence type="predicted"/>
<dbReference type="EMBL" id="SMDC01000008">
    <property type="protein sequence ID" value="TCW34915.1"/>
    <property type="molecule type" value="Genomic_DNA"/>
</dbReference>
<name>A0A4R4A852_MARGR</name>
<evidence type="ECO:0000313" key="3">
    <source>
        <dbReference type="Proteomes" id="UP000295247"/>
    </source>
</evidence>
<accession>A0A4R4A852</accession>
<dbReference type="Gene3D" id="3.40.50.150">
    <property type="entry name" value="Vaccinia Virus protein VP39"/>
    <property type="match status" value="1"/>
</dbReference>
<dbReference type="InterPro" id="IPR013217">
    <property type="entry name" value="Methyltransf_12"/>
</dbReference>
<evidence type="ECO:0000259" key="1">
    <source>
        <dbReference type="Pfam" id="PF08242"/>
    </source>
</evidence>
<keyword evidence="2" id="KW-0489">Methyltransferase</keyword>
<organism evidence="2 3">
    <name type="scientific">Marichromatium gracile</name>
    <name type="common">Chromatium gracile</name>
    <dbReference type="NCBI Taxonomy" id="1048"/>
    <lineage>
        <taxon>Bacteria</taxon>
        <taxon>Pseudomonadati</taxon>
        <taxon>Pseudomonadota</taxon>
        <taxon>Gammaproteobacteria</taxon>
        <taxon>Chromatiales</taxon>
        <taxon>Chromatiaceae</taxon>
        <taxon>Marichromatium</taxon>
    </lineage>
</organism>
<keyword evidence="2" id="KW-0808">Transferase</keyword>